<reference evidence="4" key="2">
    <citation type="submission" date="2025-08" db="UniProtKB">
        <authorList>
            <consortium name="Ensembl"/>
        </authorList>
    </citation>
    <scope>IDENTIFICATION</scope>
    <source>
        <strain evidence="4">Thorbecke</strain>
    </source>
</reference>
<dbReference type="Pfam" id="PF15963">
    <property type="entry name" value="Myb_DNA-bind_7"/>
    <property type="match status" value="1"/>
</dbReference>
<feature type="compositionally biased region" description="Acidic residues" evidence="2">
    <location>
        <begin position="230"/>
        <end position="241"/>
    </location>
</feature>
<dbReference type="STRING" id="9986.ENSOCUP00000009615"/>
<feature type="region of interest" description="Disordered" evidence="2">
    <location>
        <begin position="1"/>
        <end position="144"/>
    </location>
</feature>
<feature type="compositionally biased region" description="Basic and acidic residues" evidence="2">
    <location>
        <begin position="472"/>
        <end position="481"/>
    </location>
</feature>
<feature type="coiled-coil region" evidence="1">
    <location>
        <begin position="145"/>
        <end position="176"/>
    </location>
</feature>
<dbReference type="GO" id="GO:0000126">
    <property type="term" value="C:transcription factor TFIIIB complex"/>
    <property type="evidence" value="ECO:0007669"/>
    <property type="project" value="TreeGrafter"/>
</dbReference>
<dbReference type="PaxDb" id="9986-ENSOCUP00000009615"/>
<sequence>MIRRARLSVKPNVRPGGGARGSSAPVPQRGQESPRPPEPAAPSAPKPAEPTDVPAVDSGGAEPPEKAPKSSDEKTGGGNGVEESSKSPSTVSQRRKRVSSTSSLAKPSVSVPSESPPIATAVQDAPQPNPVPTKEKQPCSDRYRIYKAQKLREMLKEELRKEKKQWKNKYALNESQRPLDRSKMTMRDFIYYLPDNNPMTSSLEQERKTEKLLPSVQTKEPESKNTPDAEGNEELEEETDDGPLLVPRVKVAEDGSIILDEESLTVEVLRTKGPCVVEENDPIFERGSTTTYSSFRKNYYSKPWSNKETDMFFLAISMVGTDFSMIGQLFPHRARIEIKNKFKREEKTNGWRIDKAFQEKRPFDFDFFAHLLQKVLAEEEKRKQKSVKNNSLKEKKASKPRKNVKVKKVANEGVIDEPEEEPEESMSTSVLDKEASQEDAQTVEEESLVSEQSSEQVALEQGLNKKKRRRKNQDETNKQEVKNLSGNVTDQSGSSRGEKHKSGCQSLRPALSEGECSEQQDVSCVQDVDGSMHSASGQKAERRIDPILPSSNHQDVESRTTESTESSTSDLPSEVEVSATCELNNAESPCIEERNADLKSKSLETEQTENVKPVLRGRLQRPKPNLSRAVGKKSVLSQGKADTENKNSLPETVEKNHMEKDTMKTSDILGMENTQKENSEADPVSNLNEKDCLQETNSPKSLKPARLMRGRLQRPKPNVGNVAERKILASQEKIGANAEENQTESCVDRDVSQQMEDQSCKNLECEDTTSQPEKKDISLQSAQPDEPQALNECLSIQEKNKANIHKQIPSLRTRFQKPKPNIGRGTGRREICSKEEVPGEILSLENQQLW</sequence>
<protein>
    <recommendedName>
        <fullName evidence="3">Myb-like domain-containing protein</fullName>
    </recommendedName>
</protein>
<feature type="region of interest" description="Disordered" evidence="2">
    <location>
        <begin position="380"/>
        <end position="787"/>
    </location>
</feature>
<dbReference type="SUPFAM" id="SSF46689">
    <property type="entry name" value="Homeodomain-like"/>
    <property type="match status" value="1"/>
</dbReference>
<feature type="compositionally biased region" description="Basic and acidic residues" evidence="2">
    <location>
        <begin position="133"/>
        <end position="144"/>
    </location>
</feature>
<evidence type="ECO:0000313" key="4">
    <source>
        <dbReference type="Ensembl" id="ENSOCUP00000009615.4"/>
    </source>
</evidence>
<feature type="compositionally biased region" description="Acidic residues" evidence="2">
    <location>
        <begin position="414"/>
        <end position="424"/>
    </location>
</feature>
<dbReference type="GO" id="GO:0001156">
    <property type="term" value="F:TFIIIC-class transcription factor complex binding"/>
    <property type="evidence" value="ECO:0007669"/>
    <property type="project" value="TreeGrafter"/>
</dbReference>
<feature type="compositionally biased region" description="Low complexity" evidence="2">
    <location>
        <begin position="107"/>
        <end position="117"/>
    </location>
</feature>
<dbReference type="Bgee" id="ENSOCUG00000011167">
    <property type="expression patterns" value="Expressed in autopod skin and 17 other cell types or tissues"/>
</dbReference>
<feature type="compositionally biased region" description="Polar residues" evidence="2">
    <location>
        <begin position="752"/>
        <end position="761"/>
    </location>
</feature>
<feature type="compositionally biased region" description="Polar residues" evidence="2">
    <location>
        <begin position="482"/>
        <end position="495"/>
    </location>
</feature>
<evidence type="ECO:0000256" key="1">
    <source>
        <dbReference type="SAM" id="Coils"/>
    </source>
</evidence>
<dbReference type="InParanoid" id="G1T0S7"/>
<dbReference type="HOGENOM" id="CLU_000736_0_0_1"/>
<dbReference type="PANTHER" id="PTHR22929">
    <property type="entry name" value="RNA POLYMERASE III TRANSCRIPTION INITIATION FACTOR B"/>
    <property type="match status" value="1"/>
</dbReference>
<dbReference type="InterPro" id="IPR009057">
    <property type="entry name" value="Homeodomain-like_sf"/>
</dbReference>
<accession>G1T0S7</accession>
<feature type="compositionally biased region" description="Basic and acidic residues" evidence="2">
    <location>
        <begin position="652"/>
        <end position="664"/>
    </location>
</feature>
<dbReference type="SMR" id="G1T0S7"/>
<feature type="compositionally biased region" description="Low complexity" evidence="2">
    <location>
        <begin position="563"/>
        <end position="574"/>
    </location>
</feature>
<feature type="compositionally biased region" description="Pro residues" evidence="2">
    <location>
        <begin position="34"/>
        <end position="48"/>
    </location>
</feature>
<evidence type="ECO:0000259" key="3">
    <source>
        <dbReference type="SMART" id="SM00717"/>
    </source>
</evidence>
<keyword evidence="1" id="KW-0175">Coiled coil</keyword>
<feature type="compositionally biased region" description="Basic and acidic residues" evidence="2">
    <location>
        <begin position="63"/>
        <end position="75"/>
    </location>
</feature>
<dbReference type="PANTHER" id="PTHR22929:SF0">
    <property type="entry name" value="TRANSCRIPTION FACTOR TFIIIB COMPONENT B'' HOMOLOG"/>
    <property type="match status" value="1"/>
</dbReference>
<dbReference type="eggNOG" id="KOG2009">
    <property type="taxonomic scope" value="Eukaryota"/>
</dbReference>
<dbReference type="InterPro" id="IPR039467">
    <property type="entry name" value="TFIIIB_B''_Myb"/>
</dbReference>
<proteinExistence type="predicted"/>
<feature type="region of interest" description="Disordered" evidence="2">
    <location>
        <begin position="194"/>
        <end position="243"/>
    </location>
</feature>
<feature type="compositionally biased region" description="Basic residues" evidence="2">
    <location>
        <begin position="398"/>
        <end position="408"/>
    </location>
</feature>
<dbReference type="SMART" id="SM00717">
    <property type="entry name" value="SANT"/>
    <property type="match status" value="1"/>
</dbReference>
<dbReference type="AlphaFoldDB" id="G1T0S7"/>
<feature type="domain" description="Myb-like" evidence="3">
    <location>
        <begin position="300"/>
        <end position="348"/>
    </location>
</feature>
<feature type="compositionally biased region" description="Basic and acidic residues" evidence="2">
    <location>
        <begin position="591"/>
        <end position="604"/>
    </location>
</feature>
<reference evidence="4 5" key="1">
    <citation type="journal article" date="2011" name="Nature">
        <title>A high-resolution map of human evolutionary constraint using 29 mammals.</title>
        <authorList>
            <person name="Lindblad-Toh K."/>
            <person name="Garber M."/>
            <person name="Zuk O."/>
            <person name="Lin M.F."/>
            <person name="Parker B.J."/>
            <person name="Washietl S."/>
            <person name="Kheradpour P."/>
            <person name="Ernst J."/>
            <person name="Jordan G."/>
            <person name="Mauceli E."/>
            <person name="Ward L.D."/>
            <person name="Lowe C.B."/>
            <person name="Holloway A.K."/>
            <person name="Clamp M."/>
            <person name="Gnerre S."/>
            <person name="Alfoldi J."/>
            <person name="Beal K."/>
            <person name="Chang J."/>
            <person name="Clawson H."/>
            <person name="Cuff J."/>
            <person name="Di Palma F."/>
            <person name="Fitzgerald S."/>
            <person name="Flicek P."/>
            <person name="Guttman M."/>
            <person name="Hubisz M.J."/>
            <person name="Jaffe D.B."/>
            <person name="Jungreis I."/>
            <person name="Kent W.J."/>
            <person name="Kostka D."/>
            <person name="Lara M."/>
            <person name="Martins A.L."/>
            <person name="Massingham T."/>
            <person name="Moltke I."/>
            <person name="Raney B.J."/>
            <person name="Rasmussen M.D."/>
            <person name="Robinson J."/>
            <person name="Stark A."/>
            <person name="Vilella A.J."/>
            <person name="Wen J."/>
            <person name="Xie X."/>
            <person name="Zody M.C."/>
            <person name="Baldwin J."/>
            <person name="Bloom T."/>
            <person name="Chin C.W."/>
            <person name="Heiman D."/>
            <person name="Nicol R."/>
            <person name="Nusbaum C."/>
            <person name="Young S."/>
            <person name="Wilkinson J."/>
            <person name="Worley K.C."/>
            <person name="Kovar C.L."/>
            <person name="Muzny D.M."/>
            <person name="Gibbs R.A."/>
            <person name="Cree A."/>
            <person name="Dihn H.H."/>
            <person name="Fowler G."/>
            <person name="Jhangiani S."/>
            <person name="Joshi V."/>
            <person name="Lee S."/>
            <person name="Lewis L.R."/>
            <person name="Nazareth L.V."/>
            <person name="Okwuonu G."/>
            <person name="Santibanez J."/>
            <person name="Warren W.C."/>
            <person name="Mardis E.R."/>
            <person name="Weinstock G.M."/>
            <person name="Wilson R.K."/>
            <person name="Delehaunty K."/>
            <person name="Dooling D."/>
            <person name="Fronik C."/>
            <person name="Fulton L."/>
            <person name="Fulton B."/>
            <person name="Graves T."/>
            <person name="Minx P."/>
            <person name="Sodergren E."/>
            <person name="Birney E."/>
            <person name="Margulies E.H."/>
            <person name="Herrero J."/>
            <person name="Green E.D."/>
            <person name="Haussler D."/>
            <person name="Siepel A."/>
            <person name="Goldman N."/>
            <person name="Pollard K.S."/>
            <person name="Pedersen J.S."/>
            <person name="Lander E.S."/>
            <person name="Kellis M."/>
        </authorList>
    </citation>
    <scope>NUCLEOTIDE SEQUENCE [LARGE SCALE GENOMIC DNA]</scope>
    <source>
        <strain evidence="5">Thorbecke</strain>
    </source>
</reference>
<organism evidence="4 5">
    <name type="scientific">Oryctolagus cuniculus</name>
    <name type="common">Rabbit</name>
    <dbReference type="NCBI Taxonomy" id="9986"/>
    <lineage>
        <taxon>Eukaryota</taxon>
        <taxon>Metazoa</taxon>
        <taxon>Chordata</taxon>
        <taxon>Craniata</taxon>
        <taxon>Vertebrata</taxon>
        <taxon>Euteleostomi</taxon>
        <taxon>Mammalia</taxon>
        <taxon>Eutheria</taxon>
        <taxon>Euarchontoglires</taxon>
        <taxon>Glires</taxon>
        <taxon>Lagomorpha</taxon>
        <taxon>Leporidae</taxon>
        <taxon>Oryctolagus</taxon>
    </lineage>
</organism>
<evidence type="ECO:0000313" key="5">
    <source>
        <dbReference type="Proteomes" id="UP000001811"/>
    </source>
</evidence>
<reference evidence="4" key="3">
    <citation type="submission" date="2025-09" db="UniProtKB">
        <authorList>
            <consortium name="Ensembl"/>
        </authorList>
    </citation>
    <scope>IDENTIFICATION</scope>
    <source>
        <strain evidence="4">Thorbecke</strain>
    </source>
</reference>
<evidence type="ECO:0000256" key="2">
    <source>
        <dbReference type="SAM" id="MobiDB-lite"/>
    </source>
</evidence>
<dbReference type="GO" id="GO:0070898">
    <property type="term" value="P:RNA polymerase III preinitiation complex assembly"/>
    <property type="evidence" value="ECO:0007669"/>
    <property type="project" value="TreeGrafter"/>
</dbReference>
<keyword evidence="5" id="KW-1185">Reference proteome</keyword>
<dbReference type="Proteomes" id="UP000001811">
    <property type="component" value="Unplaced"/>
</dbReference>
<name>G1T0S7_RABIT</name>
<dbReference type="InterPro" id="IPR001005">
    <property type="entry name" value="SANT/Myb"/>
</dbReference>
<dbReference type="Ensembl" id="ENSOCUT00000011177.4">
    <property type="protein sequence ID" value="ENSOCUP00000009615.4"/>
    <property type="gene ID" value="ENSOCUG00000011167.4"/>
</dbReference>
<dbReference type="GeneTree" id="ENSGT00390000012762"/>